<dbReference type="PANTHER" id="PTHR45826:SF22">
    <property type="entry name" value="EXPRESSED PROTEIN"/>
    <property type="match status" value="1"/>
</dbReference>
<dbReference type="AlphaFoldDB" id="M8BS81"/>
<evidence type="ECO:0000256" key="1">
    <source>
        <dbReference type="ARBA" id="ARBA00004651"/>
    </source>
</evidence>
<dbReference type="FunFam" id="1.20.1740.10:FF:000041">
    <property type="entry name" value="Amino acid permease, putative"/>
    <property type="match status" value="1"/>
</dbReference>
<keyword evidence="6" id="KW-1133">Transmembrane helix</keyword>
<dbReference type="PANTHER" id="PTHR45826">
    <property type="entry name" value="POLYAMINE TRANSPORTER PUT1"/>
    <property type="match status" value="1"/>
</dbReference>
<dbReference type="GO" id="GO:0005886">
    <property type="term" value="C:plasma membrane"/>
    <property type="evidence" value="ECO:0007669"/>
    <property type="project" value="UniProtKB-SubCell"/>
</dbReference>
<keyword evidence="7" id="KW-0472">Membrane</keyword>
<sequence>MEVVDRGQSVPGYKRLQGGKFRHKRHTAAAAEVEGADAKQIGEGAELKKMKPGGGDWVSQGCWSPTFRVSGLPQIFPHFVSTLREKLRPDHPRTDTNSRWMVFSVWTGPDGLQVGVVGEMIGGGYTKATQQKEQINQANLASKLAMSQGFLLAAEQPSQRQEQQELHDIVRQEHHGYTRQQGGGPTLSVYGHKRKITLIPLVFLIYFEVAGGPYGAEKAVLAAGPLFTLLGFLVFPFAWGVPESLITAELAAAFPGNGGFVLWADHAFGPLAGFLLGMWKYLSIVINIAAYTALIADYLGGSGVAPAVAQPGGARTGAVIGMTLLLSFVNYAGVSIVGWGAVALGMVSLAPFVLMTAMAVPKVRPSRWASQVKGDKDWRLFFNTLFWNLNYWDCASTMAGEVERPEQTFPRALALAVVLIAGSYLLPLMAATGAIDAPPDAWGNGYLADAAGIIGGPWLKYWTGAGAVISSIGMFEAQMSSGAFQLLGMADLGLLPAVFSRRAARTGTPWVAIAVSTIVTIVVSFLCFDDVVATANFLYSLGTLLEFASFLWLRAKHPAMKRPYRVPLPLPALVAMCAVPSAFLAYVCVVAGWKVFALAGGLTMLGVGWHGVMRVCKANKVLRFNNTVSADPQQDPGDDYHLVPGVRNYRLA</sequence>
<reference evidence="11" key="1">
    <citation type="submission" date="2015-06" db="UniProtKB">
        <authorList>
            <consortium name="EnsemblPlants"/>
        </authorList>
    </citation>
    <scope>IDENTIFICATION</scope>
</reference>
<keyword evidence="5" id="KW-0769">Symport</keyword>
<dbReference type="GO" id="GO:0015293">
    <property type="term" value="F:symporter activity"/>
    <property type="evidence" value="ECO:0007669"/>
    <property type="project" value="UniProtKB-KW"/>
</dbReference>
<proteinExistence type="inferred from homology"/>
<accession>M8BS81</accession>
<evidence type="ECO:0000313" key="11">
    <source>
        <dbReference type="EnsemblPlants" id="EMT24829"/>
    </source>
</evidence>
<dbReference type="InterPro" id="IPR002293">
    <property type="entry name" value="AA/rel_permease1"/>
</dbReference>
<evidence type="ECO:0000256" key="8">
    <source>
        <dbReference type="ARBA" id="ARBA00024041"/>
    </source>
</evidence>
<dbReference type="EnsemblPlants" id="EMT24829">
    <property type="protein sequence ID" value="EMT24829"/>
    <property type="gene ID" value="F775_15016"/>
</dbReference>
<evidence type="ECO:0000256" key="5">
    <source>
        <dbReference type="ARBA" id="ARBA00022847"/>
    </source>
</evidence>
<dbReference type="Pfam" id="PF13520">
    <property type="entry name" value="AA_permease_2"/>
    <property type="match status" value="1"/>
</dbReference>
<dbReference type="Gene3D" id="1.20.1740.10">
    <property type="entry name" value="Amino acid/polyamine transporter I"/>
    <property type="match status" value="1"/>
</dbReference>
<evidence type="ECO:0000256" key="3">
    <source>
        <dbReference type="ARBA" id="ARBA00022475"/>
    </source>
</evidence>
<dbReference type="InterPro" id="IPR044566">
    <property type="entry name" value="RMV1-like"/>
</dbReference>
<organism evidence="11">
    <name type="scientific">Aegilops tauschii</name>
    <name type="common">Tausch's goatgrass</name>
    <name type="synonym">Aegilops squarrosa</name>
    <dbReference type="NCBI Taxonomy" id="37682"/>
    <lineage>
        <taxon>Eukaryota</taxon>
        <taxon>Viridiplantae</taxon>
        <taxon>Streptophyta</taxon>
        <taxon>Embryophyta</taxon>
        <taxon>Tracheophyta</taxon>
        <taxon>Spermatophyta</taxon>
        <taxon>Magnoliopsida</taxon>
        <taxon>Liliopsida</taxon>
        <taxon>Poales</taxon>
        <taxon>Poaceae</taxon>
        <taxon>BOP clade</taxon>
        <taxon>Pooideae</taxon>
        <taxon>Triticodae</taxon>
        <taxon>Triticeae</taxon>
        <taxon>Triticinae</taxon>
        <taxon>Aegilops</taxon>
    </lineage>
</organism>
<keyword evidence="2" id="KW-0813">Transport</keyword>
<keyword evidence="3" id="KW-1003">Cell membrane</keyword>
<name>M8BS81_AEGTA</name>
<evidence type="ECO:0000256" key="2">
    <source>
        <dbReference type="ARBA" id="ARBA00022448"/>
    </source>
</evidence>
<keyword evidence="4" id="KW-0812">Transmembrane</keyword>
<evidence type="ECO:0000256" key="6">
    <source>
        <dbReference type="ARBA" id="ARBA00022989"/>
    </source>
</evidence>
<comment type="subcellular location">
    <subcellularLocation>
        <location evidence="1">Cell membrane</location>
        <topology evidence="1">Multi-pass membrane protein</topology>
    </subcellularLocation>
</comment>
<dbReference type="GO" id="GO:0015203">
    <property type="term" value="F:polyamine transmembrane transporter activity"/>
    <property type="evidence" value="ECO:0007669"/>
    <property type="project" value="UniProtKB-ARBA"/>
</dbReference>
<comment type="similarity">
    <text evidence="8">Belongs to the amino acid-polyamine-organocation (APC) superfamily. Polyamine:cation symporter (PHS) (TC 2.A.3.12) family.</text>
</comment>
<evidence type="ECO:0000256" key="9">
    <source>
        <dbReference type="ARBA" id="ARBA00074311"/>
    </source>
</evidence>
<evidence type="ECO:0000256" key="4">
    <source>
        <dbReference type="ARBA" id="ARBA00022692"/>
    </source>
</evidence>
<protein>
    <recommendedName>
        <fullName evidence="9">Polyamine transporter PUT1</fullName>
    </recommendedName>
    <alternativeName>
        <fullName evidence="10">Polyamine uptake transporter 1</fullName>
    </alternativeName>
</protein>
<evidence type="ECO:0000256" key="10">
    <source>
        <dbReference type="ARBA" id="ARBA00080801"/>
    </source>
</evidence>
<evidence type="ECO:0000256" key="7">
    <source>
        <dbReference type="ARBA" id="ARBA00023136"/>
    </source>
</evidence>